<reference evidence="1" key="1">
    <citation type="submission" date="2020-05" db="EMBL/GenBank/DDBJ databases">
        <authorList>
            <person name="Chiriac C."/>
            <person name="Salcher M."/>
            <person name="Ghai R."/>
            <person name="Kavagutti S V."/>
        </authorList>
    </citation>
    <scope>NUCLEOTIDE SEQUENCE</scope>
</reference>
<sequence>MSTTIVKNQSSETYCIALTGETAYTIPKFGSRDSVMFKNLSEPVCTLTCNSGDTVDGSSTVVLKGYCSIELIRGTTEWVAVRGYDKRDTDSDSMDVEGDFSVTGTSTFIGPIAAYEATSKFGAISQPAALTTTTAIGSAFTNQPANDGIEVVSASALDVTQTVTIIGTTNGTDTVVVETVTLTGTTAVSTVKTDWGVVLAVKKSAATVGTVTVREASGDATITAGLTAAVLSVGVTAVDAANQAAYGRYLSLVSDGSTTKQIGLKGTNTSDAVIYDSQALTGTTTALSNSAFRTVTEIYRGDIEAARTATVTNDNDLDINGAPLGKTVTAYGVGTVYTFTNTATAVTFGTTNPSIVLDAAGTYLVSAQVHLAYAGATVVAETATLKVRRTNNTAADLSVVPVIDLPVSTTLTNSYGTVSIPPFVYTTTAVDDAVTIFANVSAALGA</sequence>
<feature type="non-terminal residue" evidence="1">
    <location>
        <position position="446"/>
    </location>
</feature>
<gene>
    <name evidence="1" type="ORF">UFOVP927_1</name>
</gene>
<organism evidence="1">
    <name type="scientific">uncultured Caudovirales phage</name>
    <dbReference type="NCBI Taxonomy" id="2100421"/>
    <lineage>
        <taxon>Viruses</taxon>
        <taxon>Duplodnaviria</taxon>
        <taxon>Heunggongvirae</taxon>
        <taxon>Uroviricota</taxon>
        <taxon>Caudoviricetes</taxon>
        <taxon>Peduoviridae</taxon>
        <taxon>Maltschvirus</taxon>
        <taxon>Maltschvirus maltsch</taxon>
    </lineage>
</organism>
<dbReference type="EMBL" id="LR796868">
    <property type="protein sequence ID" value="CAB4171501.1"/>
    <property type="molecule type" value="Genomic_DNA"/>
</dbReference>
<name>A0A6J5PQ72_9CAUD</name>
<proteinExistence type="predicted"/>
<evidence type="ECO:0000313" key="1">
    <source>
        <dbReference type="EMBL" id="CAB4171501.1"/>
    </source>
</evidence>
<protein>
    <submittedName>
        <fullName evidence="1">Uncharacterized protein</fullName>
    </submittedName>
</protein>
<accession>A0A6J5PQ72</accession>